<evidence type="ECO:0000256" key="3">
    <source>
        <dbReference type="ARBA" id="ARBA00006263"/>
    </source>
</evidence>
<feature type="transmembrane region" description="Helical" evidence="9">
    <location>
        <begin position="303"/>
        <end position="322"/>
    </location>
</feature>
<dbReference type="PANTHER" id="PTHR34308">
    <property type="entry name" value="COBALAMIN BIOSYNTHESIS PROTEIN CBIB"/>
    <property type="match status" value="1"/>
</dbReference>
<keyword evidence="8 9" id="KW-0472">Membrane</keyword>
<evidence type="ECO:0000256" key="8">
    <source>
        <dbReference type="ARBA" id="ARBA00023136"/>
    </source>
</evidence>
<dbReference type="EMBL" id="JAQOSP010000006">
    <property type="protein sequence ID" value="MDJ1168073.1"/>
    <property type="molecule type" value="Genomic_DNA"/>
</dbReference>
<dbReference type="InterPro" id="IPR004485">
    <property type="entry name" value="Cobalamin_biosynth_CobD/CbiB"/>
</dbReference>
<evidence type="ECO:0000256" key="7">
    <source>
        <dbReference type="ARBA" id="ARBA00022989"/>
    </source>
</evidence>
<evidence type="ECO:0000256" key="6">
    <source>
        <dbReference type="ARBA" id="ARBA00022692"/>
    </source>
</evidence>
<dbReference type="HAMAP" id="MF_00024">
    <property type="entry name" value="CobD_CbiB"/>
    <property type="match status" value="1"/>
</dbReference>
<dbReference type="PANTHER" id="PTHR34308:SF1">
    <property type="entry name" value="COBALAMIN BIOSYNTHESIS PROTEIN CBIB"/>
    <property type="match status" value="1"/>
</dbReference>
<comment type="function">
    <text evidence="9">Converts cobyric acid to cobinamide by the addition of aminopropanol on the F carboxylic group.</text>
</comment>
<comment type="caution">
    <text evidence="10">The sequence shown here is derived from an EMBL/GenBank/DDBJ whole genome shotgun (WGS) entry which is preliminary data.</text>
</comment>
<comment type="similarity">
    <text evidence="3 9">Belongs to the CobD/CbiB family.</text>
</comment>
<gene>
    <name evidence="10" type="primary">cbiB</name>
    <name evidence="9" type="synonym">cobD</name>
    <name evidence="10" type="ORF">PMG71_01375</name>
</gene>
<sequence length="325" mass="35518">MLFFWPQMSLAIASILDFIIGDPWDWPHPVQLMGKLIHQGTEFIFKFCHSPQSQRWAGVILGLTVIGLTALVSDRIIRLAMALHPLLGIGIESILLASCFAGRSLHNAALDVLKPLQAGDLDTARQKLSLYVGRDTDNLDEAEILRALLETIAENAIDGVTAPLFYAILGSLIPGLGPLPLAMGYKAASTLDSMIGYRELPYLYMGWFSAKLEDLLTWLPCRLTAIALGLLSGQFKKVWALCQRDAIHDPSPNSGWSECVYAAILGVQLGGVNTYRGRIKIKPPLGDPIYPITPSSIHQALTLTRSCFLVWLAVGIALGLLLSQF</sequence>
<evidence type="ECO:0000256" key="2">
    <source>
        <dbReference type="ARBA" id="ARBA00004953"/>
    </source>
</evidence>
<evidence type="ECO:0000313" key="11">
    <source>
        <dbReference type="Proteomes" id="UP001235303"/>
    </source>
</evidence>
<dbReference type="Pfam" id="PF03186">
    <property type="entry name" value="CobD_Cbib"/>
    <property type="match status" value="1"/>
</dbReference>
<evidence type="ECO:0000313" key="10">
    <source>
        <dbReference type="EMBL" id="MDJ1168073.1"/>
    </source>
</evidence>
<accession>A0ABT7AME6</accession>
<evidence type="ECO:0000256" key="5">
    <source>
        <dbReference type="ARBA" id="ARBA00022573"/>
    </source>
</evidence>
<evidence type="ECO:0000256" key="9">
    <source>
        <dbReference type="HAMAP-Rule" id="MF_00024"/>
    </source>
</evidence>
<keyword evidence="6 9" id="KW-0812">Transmembrane</keyword>
<protein>
    <recommendedName>
        <fullName evidence="9">Cobalamin biosynthesis protein CobD</fullName>
    </recommendedName>
</protein>
<dbReference type="RefSeq" id="WP_283751840.1">
    <property type="nucleotide sequence ID" value="NZ_JAQOSP010000006.1"/>
</dbReference>
<keyword evidence="7 9" id="KW-1133">Transmembrane helix</keyword>
<name>A0ABT7AME6_9CYAN</name>
<comment type="caution">
    <text evidence="9">Lacks conserved residue(s) required for the propagation of feature annotation.</text>
</comment>
<comment type="pathway">
    <text evidence="2 9">Cofactor biosynthesis; adenosylcobalamin biosynthesis.</text>
</comment>
<evidence type="ECO:0000256" key="4">
    <source>
        <dbReference type="ARBA" id="ARBA00022475"/>
    </source>
</evidence>
<evidence type="ECO:0000256" key="1">
    <source>
        <dbReference type="ARBA" id="ARBA00004651"/>
    </source>
</evidence>
<comment type="subcellular location">
    <subcellularLocation>
        <location evidence="1 9">Cell membrane</location>
        <topology evidence="1 9">Multi-pass membrane protein</topology>
    </subcellularLocation>
</comment>
<keyword evidence="11" id="KW-1185">Reference proteome</keyword>
<dbReference type="Proteomes" id="UP001235303">
    <property type="component" value="Unassembled WGS sequence"/>
</dbReference>
<organism evidence="10 11">
    <name type="scientific">Roseofilum acuticapitatum BLCC-M154</name>
    <dbReference type="NCBI Taxonomy" id="3022444"/>
    <lineage>
        <taxon>Bacteria</taxon>
        <taxon>Bacillati</taxon>
        <taxon>Cyanobacteriota</taxon>
        <taxon>Cyanophyceae</taxon>
        <taxon>Desertifilales</taxon>
        <taxon>Desertifilaceae</taxon>
        <taxon>Roseofilum</taxon>
        <taxon>Roseofilum acuticapitatum</taxon>
    </lineage>
</organism>
<keyword evidence="5 9" id="KW-0169">Cobalamin biosynthesis</keyword>
<keyword evidence="4 9" id="KW-1003">Cell membrane</keyword>
<dbReference type="NCBIfam" id="TIGR00380">
    <property type="entry name" value="cobal_cbiB"/>
    <property type="match status" value="1"/>
</dbReference>
<proteinExistence type="inferred from homology"/>
<reference evidence="10 11" key="1">
    <citation type="submission" date="2023-01" db="EMBL/GenBank/DDBJ databases">
        <title>Novel diversity within Roseofilum (Cyanobacteria; Desertifilaceae) from marine benthic mats with descriptions of four novel species.</title>
        <authorList>
            <person name="Wang Y."/>
            <person name="Berthold D.E."/>
            <person name="Hu J."/>
            <person name="Lefler F.W."/>
            <person name="Laughinghouse H.D. IV."/>
        </authorList>
    </citation>
    <scope>NUCLEOTIDE SEQUENCE [LARGE SCALE GENOMIC DNA]</scope>
    <source>
        <strain evidence="10 11">BLCC-M154</strain>
    </source>
</reference>